<sequence length="493" mass="54544">MATTPSEREWDLPMLKATNQVHEYGERDFYSVKFYPYTSPEEDPIFAVVGGEVVIVFRITSCGKPETIKLLELSVDVDDEREEDLYSCVWTRDPSKGTPLLCAAGHRGVIYIIDVVKGEILRVLTGHGGDINDLAISPSSPYILASASYDQTVRIWSLDPVHEKYPLAAMLLGEGHKADVYTIAFHHSGRYLLSGGADSVVNVWTLPIFPDKNTGTAKPTLIRYPHFSSSEIHDGRIIDCIAWHGDLILSKSEEEEVKEKENVIVLWCITSFDSSLPPPSPSQAPAIQGHDTKSYFSTDPKEVKFTRLAHFHIEDGDLLYTRFGLSPVVDGIGPVLGFMTKYSRLKFWDLRRLVDYVEYCGSLEGDDHQHATNRPAFLHPCNKSRSAGAAALARVRDTSSASSTSISGHSESTNTEGGLGSSSNANVDWKKSANKWKEMYRVGIPGLNRGLKPHKEVGIEGKSRFTGRMVSWSAEGRWCVAVGSKGFVVVFGR</sequence>
<dbReference type="Gene3D" id="2.130.10.10">
    <property type="entry name" value="YVTN repeat-like/Quinoprotein amine dehydrogenase"/>
    <property type="match status" value="1"/>
</dbReference>
<evidence type="ECO:0000256" key="7">
    <source>
        <dbReference type="SAM" id="MobiDB-lite"/>
    </source>
</evidence>
<dbReference type="EMBL" id="CAJVRL010000103">
    <property type="protein sequence ID" value="CAG8960942.1"/>
    <property type="molecule type" value="Genomic_DNA"/>
</dbReference>
<keyword evidence="5" id="KW-0804">Transcription</keyword>
<feature type="repeat" description="WD" evidence="6">
    <location>
        <begin position="173"/>
        <end position="206"/>
    </location>
</feature>
<keyword evidence="2 6" id="KW-0853">WD repeat</keyword>
<dbReference type="Pfam" id="PF00400">
    <property type="entry name" value="WD40"/>
    <property type="match status" value="2"/>
</dbReference>
<evidence type="ECO:0000313" key="8">
    <source>
        <dbReference type="EMBL" id="CAG8960942.1"/>
    </source>
</evidence>
<evidence type="ECO:0000313" key="9">
    <source>
        <dbReference type="Proteomes" id="UP000696280"/>
    </source>
</evidence>
<evidence type="ECO:0000256" key="5">
    <source>
        <dbReference type="ARBA" id="ARBA00023163"/>
    </source>
</evidence>
<proteinExistence type="inferred from homology"/>
<dbReference type="PROSITE" id="PS50082">
    <property type="entry name" value="WD_REPEATS_2"/>
    <property type="match status" value="2"/>
</dbReference>
<keyword evidence="9" id="KW-1185">Reference proteome</keyword>
<keyword evidence="3" id="KW-0677">Repeat</keyword>
<accession>A0A9N9LCH0</accession>
<dbReference type="SUPFAM" id="SSF50978">
    <property type="entry name" value="WD40 repeat-like"/>
    <property type="match status" value="1"/>
</dbReference>
<comment type="caution">
    <text evidence="8">The sequence shown here is derived from an EMBL/GenBank/DDBJ whole genome shotgun (WGS) entry which is preliminary data.</text>
</comment>
<dbReference type="InterPro" id="IPR036322">
    <property type="entry name" value="WD40_repeat_dom_sf"/>
</dbReference>
<evidence type="ECO:0000256" key="2">
    <source>
        <dbReference type="ARBA" id="ARBA00022574"/>
    </source>
</evidence>
<evidence type="ECO:0000256" key="1">
    <source>
        <dbReference type="ARBA" id="ARBA00008075"/>
    </source>
</evidence>
<feature type="repeat" description="WD" evidence="6">
    <location>
        <begin position="124"/>
        <end position="159"/>
    </location>
</feature>
<keyword evidence="4" id="KW-0805">Transcription regulation</keyword>
<dbReference type="SMART" id="SM00320">
    <property type="entry name" value="WD40"/>
    <property type="match status" value="2"/>
</dbReference>
<protein>
    <recommendedName>
        <fullName evidence="10">WD40 repeat-like protein</fullName>
    </recommendedName>
</protein>
<feature type="compositionally biased region" description="Low complexity" evidence="7">
    <location>
        <begin position="400"/>
        <end position="413"/>
    </location>
</feature>
<dbReference type="PANTHER" id="PTHR10253">
    <property type="entry name" value="POLYCOMB PROTEIN"/>
    <property type="match status" value="1"/>
</dbReference>
<comment type="similarity">
    <text evidence="1">Belongs to the WD repeat ESC family.</text>
</comment>
<dbReference type="PROSITE" id="PS50294">
    <property type="entry name" value="WD_REPEATS_REGION"/>
    <property type="match status" value="2"/>
</dbReference>
<dbReference type="Proteomes" id="UP000696280">
    <property type="component" value="Unassembled WGS sequence"/>
</dbReference>
<evidence type="ECO:0000256" key="4">
    <source>
        <dbReference type="ARBA" id="ARBA00023015"/>
    </source>
</evidence>
<evidence type="ECO:0000256" key="6">
    <source>
        <dbReference type="PROSITE-ProRule" id="PRU00221"/>
    </source>
</evidence>
<name>A0A9N9LCH0_9HELO</name>
<dbReference type="InterPro" id="IPR051243">
    <property type="entry name" value="PcG_WD-repeat"/>
</dbReference>
<dbReference type="OrthoDB" id="7318948at2759"/>
<dbReference type="AlphaFoldDB" id="A0A9N9LCH0"/>
<feature type="region of interest" description="Disordered" evidence="7">
    <location>
        <begin position="400"/>
        <end position="426"/>
    </location>
</feature>
<organism evidence="8 9">
    <name type="scientific">Hymenoscyphus fraxineus</name>
    <dbReference type="NCBI Taxonomy" id="746836"/>
    <lineage>
        <taxon>Eukaryota</taxon>
        <taxon>Fungi</taxon>
        <taxon>Dikarya</taxon>
        <taxon>Ascomycota</taxon>
        <taxon>Pezizomycotina</taxon>
        <taxon>Leotiomycetes</taxon>
        <taxon>Helotiales</taxon>
        <taxon>Helotiaceae</taxon>
        <taxon>Hymenoscyphus</taxon>
    </lineage>
</organism>
<dbReference type="InterPro" id="IPR001680">
    <property type="entry name" value="WD40_rpt"/>
</dbReference>
<evidence type="ECO:0000256" key="3">
    <source>
        <dbReference type="ARBA" id="ARBA00022737"/>
    </source>
</evidence>
<dbReference type="InterPro" id="IPR015943">
    <property type="entry name" value="WD40/YVTN_repeat-like_dom_sf"/>
</dbReference>
<gene>
    <name evidence="8" type="ORF">HYFRA_00002480</name>
</gene>
<reference evidence="8" key="1">
    <citation type="submission" date="2021-07" db="EMBL/GenBank/DDBJ databases">
        <authorList>
            <person name="Durling M."/>
        </authorList>
    </citation>
    <scope>NUCLEOTIDE SEQUENCE</scope>
</reference>
<evidence type="ECO:0008006" key="10">
    <source>
        <dbReference type="Google" id="ProtNLM"/>
    </source>
</evidence>